<accession>K4LE55</accession>
<organism evidence="1 2">
    <name type="scientific">Thermacetogenium phaeum (strain ATCC BAA-254 / DSM 26808 / PB)</name>
    <dbReference type="NCBI Taxonomy" id="1089553"/>
    <lineage>
        <taxon>Bacteria</taxon>
        <taxon>Bacillati</taxon>
        <taxon>Bacillota</taxon>
        <taxon>Clostridia</taxon>
        <taxon>Thermoanaerobacterales</taxon>
        <taxon>Thermoanaerobacteraceae</taxon>
        <taxon>Thermacetogenium</taxon>
    </lineage>
</organism>
<dbReference type="RefSeq" id="WP_015049267.1">
    <property type="nucleotide sequence ID" value="NC_018870.1"/>
</dbReference>
<protein>
    <recommendedName>
        <fullName evidence="3">YcfA-like protein</fullName>
    </recommendedName>
</protein>
<keyword evidence="2" id="KW-1185">Reference proteome</keyword>
<dbReference type="EMBL" id="CP003732">
    <property type="protein sequence ID" value="AFV10347.1"/>
    <property type="molecule type" value="Genomic_DNA"/>
</dbReference>
<evidence type="ECO:0008006" key="3">
    <source>
        <dbReference type="Google" id="ProtNLM"/>
    </source>
</evidence>
<dbReference type="HOGENOM" id="CLU_164851_1_0_9"/>
<dbReference type="OrthoDB" id="129814at2"/>
<name>K4LE55_THEPS</name>
<dbReference type="STRING" id="1089553.Tph_c00990"/>
<dbReference type="AlphaFoldDB" id="K4LE55"/>
<sequence length="86" mass="9793">MAKYKKLLMRIMSGQSDANIPFVELCNLLLALGFKERVKGDHHIFYQDGIEEILNLQPKGTLAKAYQVKQVRAVILKYRMGGINNV</sequence>
<proteinExistence type="predicted"/>
<dbReference type="Proteomes" id="UP000000467">
    <property type="component" value="Chromosome"/>
</dbReference>
<dbReference type="eggNOG" id="COG1724">
    <property type="taxonomic scope" value="Bacteria"/>
</dbReference>
<gene>
    <name evidence="1" type="ordered locus">Tph_c00990</name>
</gene>
<reference evidence="1 2" key="1">
    <citation type="journal article" date="2012" name="BMC Genomics">
        <title>Genome-guided analysis of physiological and morphological traits of the fermentative acetate oxidizer Thermacetogenium phaeum.</title>
        <authorList>
            <person name="Oehler D."/>
            <person name="Poehlein A."/>
            <person name="Leimbach A."/>
            <person name="Muller N."/>
            <person name="Daniel R."/>
            <person name="Gottschalk G."/>
            <person name="Schink B."/>
        </authorList>
    </citation>
    <scope>NUCLEOTIDE SEQUENCE [LARGE SCALE GENOMIC DNA]</scope>
    <source>
        <strain evidence="2">ATCC BAA-254 / DSM 26808 / PB</strain>
    </source>
</reference>
<evidence type="ECO:0000313" key="1">
    <source>
        <dbReference type="EMBL" id="AFV10347.1"/>
    </source>
</evidence>
<dbReference type="KEGG" id="tpz:Tph_c00990"/>
<evidence type="ECO:0000313" key="2">
    <source>
        <dbReference type="Proteomes" id="UP000000467"/>
    </source>
</evidence>